<reference evidence="2" key="3">
    <citation type="submission" date="2025-09" db="UniProtKB">
        <authorList>
            <consortium name="Ensembl"/>
        </authorList>
    </citation>
    <scope>IDENTIFICATION</scope>
</reference>
<reference evidence="2 3" key="1">
    <citation type="submission" date="2018-10" db="EMBL/GenBank/DDBJ databases">
        <title>Improved assembly of the deer mouse Peromyscus maniculatus genome.</title>
        <authorList>
            <person name="Lassance J.-M."/>
            <person name="Hoekstra H.E."/>
        </authorList>
    </citation>
    <scope>NUCLEOTIDE SEQUENCE [LARGE SCALE GENOMIC DNA]</scope>
</reference>
<dbReference type="AlphaFoldDB" id="A0A8C8UDG1"/>
<accession>A0A8C8UDG1</accession>
<reference evidence="2" key="2">
    <citation type="submission" date="2025-08" db="UniProtKB">
        <authorList>
            <consortium name="Ensembl"/>
        </authorList>
    </citation>
    <scope>IDENTIFICATION</scope>
</reference>
<protein>
    <submittedName>
        <fullName evidence="2">Uncharacterized protein</fullName>
    </submittedName>
</protein>
<evidence type="ECO:0000313" key="2">
    <source>
        <dbReference type="Ensembl" id="ENSPEMP00000027199.1"/>
    </source>
</evidence>
<name>A0A8C8UDG1_PERMB</name>
<sequence length="87" mass="9403">MKSKKGIVAASGSETKDEDSMDIPMGLSSSGASGKRRKRGNLLKESVQILRDLLYEHPSKKALLSQQTPSTLQTPLSCTQKTLANLD</sequence>
<dbReference type="Ensembl" id="ENSPEMT00000031609.2">
    <property type="protein sequence ID" value="ENSPEMP00000027199.1"/>
    <property type="gene ID" value="ENSPEMG00000023072.2"/>
</dbReference>
<keyword evidence="3" id="KW-1185">Reference proteome</keyword>
<evidence type="ECO:0000313" key="3">
    <source>
        <dbReference type="Proteomes" id="UP000694547"/>
    </source>
</evidence>
<dbReference type="Proteomes" id="UP000694547">
    <property type="component" value="Chromosome 6"/>
</dbReference>
<feature type="region of interest" description="Disordered" evidence="1">
    <location>
        <begin position="1"/>
        <end position="39"/>
    </location>
</feature>
<evidence type="ECO:0000256" key="1">
    <source>
        <dbReference type="SAM" id="MobiDB-lite"/>
    </source>
</evidence>
<organism evidence="2 3">
    <name type="scientific">Peromyscus maniculatus bairdii</name>
    <name type="common">Prairie deer mouse</name>
    <dbReference type="NCBI Taxonomy" id="230844"/>
    <lineage>
        <taxon>Eukaryota</taxon>
        <taxon>Metazoa</taxon>
        <taxon>Chordata</taxon>
        <taxon>Craniata</taxon>
        <taxon>Vertebrata</taxon>
        <taxon>Euteleostomi</taxon>
        <taxon>Mammalia</taxon>
        <taxon>Eutheria</taxon>
        <taxon>Euarchontoglires</taxon>
        <taxon>Glires</taxon>
        <taxon>Rodentia</taxon>
        <taxon>Myomorpha</taxon>
        <taxon>Muroidea</taxon>
        <taxon>Cricetidae</taxon>
        <taxon>Neotominae</taxon>
        <taxon>Peromyscus</taxon>
    </lineage>
</organism>
<proteinExistence type="predicted"/>